<evidence type="ECO:0000256" key="2">
    <source>
        <dbReference type="SAM" id="SignalP"/>
    </source>
</evidence>
<dbReference type="PANTHER" id="PTHR30469:SF15">
    <property type="entry name" value="HLYD FAMILY OF SECRETION PROTEINS"/>
    <property type="match status" value="1"/>
</dbReference>
<organism evidence="3 4">
    <name type="scientific">Acidocella aromatica</name>
    <dbReference type="NCBI Taxonomy" id="1303579"/>
    <lineage>
        <taxon>Bacteria</taxon>
        <taxon>Pseudomonadati</taxon>
        <taxon>Pseudomonadota</taxon>
        <taxon>Alphaproteobacteria</taxon>
        <taxon>Acetobacterales</taxon>
        <taxon>Acidocellaceae</taxon>
        <taxon>Acidocella</taxon>
    </lineage>
</organism>
<proteinExistence type="inferred from homology"/>
<dbReference type="EMBL" id="JACHFJ010000004">
    <property type="protein sequence ID" value="MBB5373089.1"/>
    <property type="molecule type" value="Genomic_DNA"/>
</dbReference>
<evidence type="ECO:0000256" key="1">
    <source>
        <dbReference type="ARBA" id="ARBA00009477"/>
    </source>
</evidence>
<dbReference type="Gene3D" id="1.10.287.470">
    <property type="entry name" value="Helix hairpin bin"/>
    <property type="match status" value="1"/>
</dbReference>
<keyword evidence="2" id="KW-0732">Signal</keyword>
<dbReference type="Gene3D" id="2.40.50.100">
    <property type="match status" value="1"/>
</dbReference>
<feature type="chain" id="PRO_5032591713" evidence="2">
    <location>
        <begin position="20"/>
        <end position="349"/>
    </location>
</feature>
<dbReference type="GO" id="GO:0015562">
    <property type="term" value="F:efflux transmembrane transporter activity"/>
    <property type="evidence" value="ECO:0007669"/>
    <property type="project" value="TreeGrafter"/>
</dbReference>
<accession>A0A840VLL4</accession>
<dbReference type="Proteomes" id="UP000553706">
    <property type="component" value="Unassembled WGS sequence"/>
</dbReference>
<dbReference type="RefSeq" id="WP_183266107.1">
    <property type="nucleotide sequence ID" value="NZ_JACHFJ010000004.1"/>
</dbReference>
<dbReference type="InterPro" id="IPR006143">
    <property type="entry name" value="RND_pump_MFP"/>
</dbReference>
<keyword evidence="4" id="KW-1185">Reference proteome</keyword>
<sequence length="349" mass="34698">MKTSHLLAGLAAIALAAIAYVLTRPAAPADGPPAPSATVSAIPITQRSVELHVSAWGSVVAGQAETNIAMAAPGVITGVLVHPGQAVTAGQALAVVAPDPQSIADLRKAEDAARAAQAQRGHVAALLQQHLATTADLAAATQALDDATAALAALHNAGTGENQTIRAPFAGIVTAITAAQGGVQPAGTAVLKLAAAGGLTVLVGLPEADALRVRPGDAATVSLLNTGAQLPATVAQRAAMLDPQTGLVDVTLALRDTAPLGEPVGVTITTGTVTGYPVPRGAVLNDEQGDYVYQLDTHNVAHREAVHVLDAEGGTVVLAPTLDPAMKLATTGAYQLSDGMTATLQGAGN</sequence>
<gene>
    <name evidence="3" type="ORF">HNP71_001347</name>
</gene>
<evidence type="ECO:0000313" key="3">
    <source>
        <dbReference type="EMBL" id="MBB5373089.1"/>
    </source>
</evidence>
<dbReference type="Gene3D" id="2.40.30.170">
    <property type="match status" value="1"/>
</dbReference>
<comment type="caution">
    <text evidence="3">The sequence shown here is derived from an EMBL/GenBank/DDBJ whole genome shotgun (WGS) entry which is preliminary data.</text>
</comment>
<dbReference type="SUPFAM" id="SSF111369">
    <property type="entry name" value="HlyD-like secretion proteins"/>
    <property type="match status" value="1"/>
</dbReference>
<name>A0A840VLL4_9PROT</name>
<comment type="similarity">
    <text evidence="1">Belongs to the membrane fusion protein (MFP) (TC 8.A.1) family.</text>
</comment>
<dbReference type="Gene3D" id="2.40.420.20">
    <property type="match status" value="1"/>
</dbReference>
<protein>
    <submittedName>
        <fullName evidence="3">RND family efflux transporter MFP subunit</fullName>
    </submittedName>
</protein>
<evidence type="ECO:0000313" key="4">
    <source>
        <dbReference type="Proteomes" id="UP000553706"/>
    </source>
</evidence>
<dbReference type="NCBIfam" id="TIGR01730">
    <property type="entry name" value="RND_mfp"/>
    <property type="match status" value="1"/>
</dbReference>
<dbReference type="AlphaFoldDB" id="A0A840VLL4"/>
<dbReference type="GO" id="GO:1990281">
    <property type="term" value="C:efflux pump complex"/>
    <property type="evidence" value="ECO:0007669"/>
    <property type="project" value="TreeGrafter"/>
</dbReference>
<dbReference type="PANTHER" id="PTHR30469">
    <property type="entry name" value="MULTIDRUG RESISTANCE PROTEIN MDTA"/>
    <property type="match status" value="1"/>
</dbReference>
<feature type="signal peptide" evidence="2">
    <location>
        <begin position="1"/>
        <end position="19"/>
    </location>
</feature>
<reference evidence="3 4" key="1">
    <citation type="submission" date="2020-08" db="EMBL/GenBank/DDBJ databases">
        <title>Genomic Encyclopedia of Type Strains, Phase IV (KMG-IV): sequencing the most valuable type-strain genomes for metagenomic binning, comparative biology and taxonomic classification.</title>
        <authorList>
            <person name="Goeker M."/>
        </authorList>
    </citation>
    <scope>NUCLEOTIDE SEQUENCE [LARGE SCALE GENOMIC DNA]</scope>
    <source>
        <strain evidence="3 4">DSM 27026</strain>
    </source>
</reference>